<feature type="transmembrane region" description="Helical" evidence="6">
    <location>
        <begin position="223"/>
        <end position="241"/>
    </location>
</feature>
<feature type="transmembrane region" description="Helical" evidence="6">
    <location>
        <begin position="156"/>
        <end position="174"/>
    </location>
</feature>
<comment type="similarity">
    <text evidence="2">Belongs to the purine-cytosine permease (2.A.39) family.</text>
</comment>
<dbReference type="AlphaFoldDB" id="A0A0P9GPX6"/>
<evidence type="ECO:0000256" key="1">
    <source>
        <dbReference type="ARBA" id="ARBA00004141"/>
    </source>
</evidence>
<reference evidence="7 8" key="1">
    <citation type="submission" date="2015-09" db="EMBL/GenBank/DDBJ databases">
        <title>Genome announcement of multiple Pseudomonas syringae strains.</title>
        <authorList>
            <person name="Thakur S."/>
            <person name="Wang P.W."/>
            <person name="Gong Y."/>
            <person name="Weir B.S."/>
            <person name="Guttman D.S."/>
        </authorList>
    </citation>
    <scope>NUCLEOTIDE SEQUENCE [LARGE SCALE GENOMIC DNA]</scope>
    <source>
        <strain evidence="7 8">ICMP2802</strain>
    </source>
</reference>
<feature type="transmembrane region" description="Helical" evidence="6">
    <location>
        <begin position="418"/>
        <end position="439"/>
    </location>
</feature>
<gene>
    <name evidence="7" type="ORF">ALO91_03383</name>
</gene>
<dbReference type="EMBL" id="LJPM01000589">
    <property type="protein sequence ID" value="KPW09219.1"/>
    <property type="molecule type" value="Genomic_DNA"/>
</dbReference>
<name>A0A0P9GPX6_PSESX</name>
<dbReference type="PATRIC" id="fig|199198.5.peg.4808"/>
<evidence type="ECO:0000256" key="5">
    <source>
        <dbReference type="ARBA" id="ARBA00023136"/>
    </source>
</evidence>
<feature type="transmembrane region" description="Helical" evidence="6">
    <location>
        <begin position="376"/>
        <end position="397"/>
    </location>
</feature>
<dbReference type="GO" id="GO:0015209">
    <property type="term" value="F:cytosine transmembrane transporter activity"/>
    <property type="evidence" value="ECO:0007669"/>
    <property type="project" value="InterPro"/>
</dbReference>
<feature type="transmembrane region" description="Helical" evidence="6">
    <location>
        <begin position="186"/>
        <end position="203"/>
    </location>
</feature>
<evidence type="ECO:0000256" key="4">
    <source>
        <dbReference type="ARBA" id="ARBA00022989"/>
    </source>
</evidence>
<dbReference type="Proteomes" id="UP000050297">
    <property type="component" value="Unassembled WGS sequence"/>
</dbReference>
<accession>A0A0P9GPX6</accession>
<feature type="transmembrane region" description="Helical" evidence="6">
    <location>
        <begin position="44"/>
        <end position="63"/>
    </location>
</feature>
<sequence>MPEHRSFIMNKLKEWFQGPQDITEAEAVEDYAVGRVPSRYRWPIPAIILVLLGNSTAMFWFSLGADMSYQVGWPTMLLPITYMVVFATIIGAWVMKIASKEGLSLNLMTRGLGFGYMGSAFTSMIYAVNFIFYFLFEGTIVSHGIAHYAGIEVSSPAGIGIFAGIGLIAIWFVWKGMSSMQFLQTWGVPIFIVLFGFCLYQLTHNYEAVGPSGWLPKGEVDASSLWIVMNMANGQIVFQGLMATDYGRFAKPGITHKGTATIMLGMLLPIVFVMLCGAFLAYTLIPHIAAGDAYTLAMDPGFVFPFVIALIGVIFTIITQVRINVLNLYSGSIALSNTMDMAFNLRPGRQWWMLLVWLLGVVFYVCNILQYTGTFLAITGILTNTWVFIILADYFFCRKLFNLAPSDFIEFRREYLRSWNPCGVVSLLIAVAIGAAGILGAYPMYYASFIAMLVGPVLHVLASLATRGRFYFSQFPTDMPTEWRPAPTYAGPSPLNAPSSVQEPA</sequence>
<evidence type="ECO:0000313" key="7">
    <source>
        <dbReference type="EMBL" id="KPW09219.1"/>
    </source>
</evidence>
<evidence type="ECO:0000313" key="8">
    <source>
        <dbReference type="Proteomes" id="UP000050297"/>
    </source>
</evidence>
<feature type="transmembrane region" description="Helical" evidence="6">
    <location>
        <begin position="351"/>
        <end position="370"/>
    </location>
</feature>
<feature type="transmembrane region" description="Helical" evidence="6">
    <location>
        <begin position="114"/>
        <end position="136"/>
    </location>
</feature>
<dbReference type="InterPro" id="IPR001248">
    <property type="entry name" value="Pur-cyt_permease"/>
</dbReference>
<dbReference type="PANTHER" id="PTHR30569:SF0">
    <property type="entry name" value="CYTOSINE PERMEASE"/>
    <property type="match status" value="1"/>
</dbReference>
<feature type="transmembrane region" description="Helical" evidence="6">
    <location>
        <begin position="302"/>
        <end position="330"/>
    </location>
</feature>
<proteinExistence type="inferred from homology"/>
<keyword evidence="3 6" id="KW-0812">Transmembrane</keyword>
<comment type="caution">
    <text evidence="7">The sequence shown here is derived from an EMBL/GenBank/DDBJ whole genome shotgun (WGS) entry which is preliminary data.</text>
</comment>
<evidence type="ECO:0000256" key="2">
    <source>
        <dbReference type="ARBA" id="ARBA00008974"/>
    </source>
</evidence>
<dbReference type="InterPro" id="IPR030191">
    <property type="entry name" value="CodB"/>
</dbReference>
<feature type="transmembrane region" description="Helical" evidence="6">
    <location>
        <begin position="445"/>
        <end position="465"/>
    </location>
</feature>
<evidence type="ECO:0000256" key="6">
    <source>
        <dbReference type="SAM" id="Phobius"/>
    </source>
</evidence>
<feature type="transmembrane region" description="Helical" evidence="6">
    <location>
        <begin position="75"/>
        <end position="94"/>
    </location>
</feature>
<keyword evidence="4 6" id="KW-1133">Transmembrane helix</keyword>
<dbReference type="PANTHER" id="PTHR30569">
    <property type="entry name" value="CYTOSINE TRANSPORTER CODB"/>
    <property type="match status" value="1"/>
</dbReference>
<organism evidence="7 8">
    <name type="scientific">Pseudomonas syringae pv. aceris</name>
    <dbReference type="NCBI Taxonomy" id="199198"/>
    <lineage>
        <taxon>Bacteria</taxon>
        <taxon>Pseudomonadati</taxon>
        <taxon>Pseudomonadota</taxon>
        <taxon>Gammaproteobacteria</taxon>
        <taxon>Pseudomonadales</taxon>
        <taxon>Pseudomonadaceae</taxon>
        <taxon>Pseudomonas</taxon>
        <taxon>Pseudomonas syringae</taxon>
    </lineage>
</organism>
<protein>
    <submittedName>
        <fullName evidence="7">Permease</fullName>
    </submittedName>
</protein>
<comment type="subcellular location">
    <subcellularLocation>
        <location evidence="1">Membrane</location>
        <topology evidence="1">Multi-pass membrane protein</topology>
    </subcellularLocation>
</comment>
<evidence type="ECO:0000256" key="3">
    <source>
        <dbReference type="ARBA" id="ARBA00022692"/>
    </source>
</evidence>
<dbReference type="Pfam" id="PF02133">
    <property type="entry name" value="Transp_cyt_pur"/>
    <property type="match status" value="1"/>
</dbReference>
<keyword evidence="5 6" id="KW-0472">Membrane</keyword>
<dbReference type="Gene3D" id="1.10.4160.10">
    <property type="entry name" value="Hydantoin permease"/>
    <property type="match status" value="1"/>
</dbReference>
<feature type="transmembrane region" description="Helical" evidence="6">
    <location>
        <begin position="262"/>
        <end position="282"/>
    </location>
</feature>
<dbReference type="GO" id="GO:0005886">
    <property type="term" value="C:plasma membrane"/>
    <property type="evidence" value="ECO:0007669"/>
    <property type="project" value="TreeGrafter"/>
</dbReference>